<dbReference type="Pfam" id="PF04397">
    <property type="entry name" value="LytTR"/>
    <property type="match status" value="1"/>
</dbReference>
<dbReference type="Gene3D" id="3.40.50.2300">
    <property type="match status" value="1"/>
</dbReference>
<accession>A0ABS2V3Z8</accession>
<dbReference type="PANTHER" id="PTHR37299:SF1">
    <property type="entry name" value="STAGE 0 SPORULATION PROTEIN A HOMOLOG"/>
    <property type="match status" value="1"/>
</dbReference>
<dbReference type="PROSITE" id="PS50930">
    <property type="entry name" value="HTH_LYTTR"/>
    <property type="match status" value="1"/>
</dbReference>
<reference evidence="4 5" key="1">
    <citation type="journal article" date="2016" name="Arch. Microbiol.">
        <title>Streptomyces zhihengii sp. nov., isolated from rhizospheric soil of Psammosilene tunicoides.</title>
        <authorList>
            <person name="Huang M.J."/>
            <person name="Fei J.J."/>
            <person name="Salam N."/>
            <person name="Kim C.J."/>
            <person name="Hozzein W.N."/>
            <person name="Xiao M."/>
            <person name="Huang H.Q."/>
            <person name="Li W.J."/>
        </authorList>
    </citation>
    <scope>NUCLEOTIDE SEQUENCE [LARGE SCALE GENOMIC DNA]</scope>
    <source>
        <strain evidence="4 5">YIM T102</strain>
    </source>
</reference>
<comment type="caution">
    <text evidence="4">The sequence shown here is derived from an EMBL/GenBank/DDBJ whole genome shotgun (WGS) entry which is preliminary data.</text>
</comment>
<name>A0ABS2V3Z8_9ACTN</name>
<dbReference type="InterPro" id="IPR011006">
    <property type="entry name" value="CheY-like_superfamily"/>
</dbReference>
<dbReference type="Gene3D" id="2.40.50.1020">
    <property type="entry name" value="LytTr DNA-binding domain"/>
    <property type="match status" value="1"/>
</dbReference>
<dbReference type="PROSITE" id="PS50110">
    <property type="entry name" value="RESPONSE_REGULATORY"/>
    <property type="match status" value="1"/>
</dbReference>
<evidence type="ECO:0000313" key="4">
    <source>
        <dbReference type="EMBL" id="MBM9624556.1"/>
    </source>
</evidence>
<feature type="domain" description="Response regulatory" evidence="2">
    <location>
        <begin position="3"/>
        <end position="122"/>
    </location>
</feature>
<evidence type="ECO:0000313" key="5">
    <source>
        <dbReference type="Proteomes" id="UP000664109"/>
    </source>
</evidence>
<geneLocation type="plasmid" evidence="4">
    <name>unnamed1</name>
</geneLocation>
<gene>
    <name evidence="4" type="ORF">JE024_39130</name>
</gene>
<dbReference type="SMART" id="SM00448">
    <property type="entry name" value="REC"/>
    <property type="match status" value="1"/>
</dbReference>
<dbReference type="InterPro" id="IPR007492">
    <property type="entry name" value="LytTR_DNA-bd_dom"/>
</dbReference>
<sequence length="259" mass="28787">MLHILAVDDEAPALEALVYLLRSDPRVGEVRTATDGVRALLDIGGAMESGRPLDAVFLDIAMPGLDGFSVASALSRVAQAPSIVFVTARDDRAVEAFTAHAVDYVLKPISHDRVAEAVRRVALRAGRLSRPWHGAVTTPSDEVIPVMLGGVTRFIRRSEVLYVEAHGDYARLHAQTGNHLVRIPLATLEERWRDDSFVRTHRSYLVAMREVTEVRLDYGGTFVRLGDRMLPVSRRHVRQVRDALARQAWADTPRSVLDR</sequence>
<proteinExistence type="predicted"/>
<evidence type="ECO:0000256" key="1">
    <source>
        <dbReference type="PROSITE-ProRule" id="PRU00169"/>
    </source>
</evidence>
<dbReference type="SMART" id="SM00850">
    <property type="entry name" value="LytTR"/>
    <property type="match status" value="1"/>
</dbReference>
<dbReference type="InterPro" id="IPR001789">
    <property type="entry name" value="Sig_transdc_resp-reg_receiver"/>
</dbReference>
<dbReference type="RefSeq" id="WP_205378728.1">
    <property type="nucleotide sequence ID" value="NZ_JAFEJA010000003.1"/>
</dbReference>
<keyword evidence="1" id="KW-0597">Phosphoprotein</keyword>
<dbReference type="InterPro" id="IPR046947">
    <property type="entry name" value="LytR-like"/>
</dbReference>
<keyword evidence="4" id="KW-0614">Plasmid</keyword>
<feature type="domain" description="HTH LytTR-type" evidence="3">
    <location>
        <begin position="144"/>
        <end position="246"/>
    </location>
</feature>
<keyword evidence="5" id="KW-1185">Reference proteome</keyword>
<evidence type="ECO:0000259" key="2">
    <source>
        <dbReference type="PROSITE" id="PS50110"/>
    </source>
</evidence>
<dbReference type="Proteomes" id="UP000664109">
    <property type="component" value="Unassembled WGS sequence"/>
</dbReference>
<dbReference type="EMBL" id="JAFEJA010000003">
    <property type="protein sequence ID" value="MBM9624556.1"/>
    <property type="molecule type" value="Genomic_DNA"/>
</dbReference>
<feature type="modified residue" description="4-aspartylphosphate" evidence="1">
    <location>
        <position position="59"/>
    </location>
</feature>
<dbReference type="Pfam" id="PF00072">
    <property type="entry name" value="Response_reg"/>
    <property type="match status" value="1"/>
</dbReference>
<organism evidence="4 5">
    <name type="scientific">Streptomyces zhihengii</name>
    <dbReference type="NCBI Taxonomy" id="1818004"/>
    <lineage>
        <taxon>Bacteria</taxon>
        <taxon>Bacillati</taxon>
        <taxon>Actinomycetota</taxon>
        <taxon>Actinomycetes</taxon>
        <taxon>Kitasatosporales</taxon>
        <taxon>Streptomycetaceae</taxon>
        <taxon>Streptomyces</taxon>
    </lineage>
</organism>
<protein>
    <submittedName>
        <fullName evidence="4">Response regulator transcription factor</fullName>
    </submittedName>
</protein>
<dbReference type="SUPFAM" id="SSF52172">
    <property type="entry name" value="CheY-like"/>
    <property type="match status" value="1"/>
</dbReference>
<dbReference type="PANTHER" id="PTHR37299">
    <property type="entry name" value="TRANSCRIPTIONAL REGULATOR-RELATED"/>
    <property type="match status" value="1"/>
</dbReference>
<evidence type="ECO:0000259" key="3">
    <source>
        <dbReference type="PROSITE" id="PS50930"/>
    </source>
</evidence>